<keyword evidence="3" id="KW-1185">Reference proteome</keyword>
<proteinExistence type="predicted"/>
<keyword evidence="1" id="KW-0732">Signal</keyword>
<sequence>MTTERPRRQRRRRVTTAVTACAALAIALPLISACDPVDKAVDCGRLASTLSDDVSDLARTVHNTSAGSDEAKKSVDRLNKDLGRLAKSDDESVKKSVDALTKAVDEIDDAVAEDRRPDLSGLKDATSGLVKTCTPG</sequence>
<reference evidence="2 3" key="1">
    <citation type="submission" date="2015-07" db="EMBL/GenBank/DDBJ databases">
        <authorList>
            <person name="Ju K.-S."/>
            <person name="Doroghazi J.R."/>
            <person name="Metcalf W.W."/>
        </authorList>
    </citation>
    <scope>NUCLEOTIDE SEQUENCE [LARGE SCALE GENOMIC DNA]</scope>
    <source>
        <strain evidence="2 3">NRRL B-3589</strain>
    </source>
</reference>
<evidence type="ECO:0000313" key="2">
    <source>
        <dbReference type="EMBL" id="KOG88987.1"/>
    </source>
</evidence>
<dbReference type="Proteomes" id="UP000037020">
    <property type="component" value="Unassembled WGS sequence"/>
</dbReference>
<feature type="signal peptide" evidence="1">
    <location>
        <begin position="1"/>
        <end position="33"/>
    </location>
</feature>
<name>A0ABR5J6K4_9ACTN</name>
<protein>
    <recommendedName>
        <fullName evidence="4">Secreted protein</fullName>
    </recommendedName>
</protein>
<dbReference type="EMBL" id="LGUT01001410">
    <property type="protein sequence ID" value="KOG88987.1"/>
    <property type="molecule type" value="Genomic_DNA"/>
</dbReference>
<comment type="caution">
    <text evidence="2">The sequence shown here is derived from an EMBL/GenBank/DDBJ whole genome shotgun (WGS) entry which is preliminary data.</text>
</comment>
<evidence type="ECO:0008006" key="4">
    <source>
        <dbReference type="Google" id="ProtNLM"/>
    </source>
</evidence>
<dbReference type="RefSeq" id="WP_030875196.1">
    <property type="nucleotide sequence ID" value="NZ_JBIRHZ010000001.1"/>
</dbReference>
<dbReference type="PROSITE" id="PS51257">
    <property type="entry name" value="PROKAR_LIPOPROTEIN"/>
    <property type="match status" value="1"/>
</dbReference>
<gene>
    <name evidence="2" type="ORF">ADK38_16745</name>
</gene>
<organism evidence="2 3">
    <name type="scientific">Streptomyces varsoviensis</name>
    <dbReference type="NCBI Taxonomy" id="67373"/>
    <lineage>
        <taxon>Bacteria</taxon>
        <taxon>Bacillati</taxon>
        <taxon>Actinomycetota</taxon>
        <taxon>Actinomycetes</taxon>
        <taxon>Kitasatosporales</taxon>
        <taxon>Streptomycetaceae</taxon>
        <taxon>Streptomyces</taxon>
    </lineage>
</organism>
<evidence type="ECO:0000313" key="3">
    <source>
        <dbReference type="Proteomes" id="UP000037020"/>
    </source>
</evidence>
<evidence type="ECO:0000256" key="1">
    <source>
        <dbReference type="SAM" id="SignalP"/>
    </source>
</evidence>
<feature type="chain" id="PRO_5046500112" description="Secreted protein" evidence="1">
    <location>
        <begin position="34"/>
        <end position="136"/>
    </location>
</feature>
<accession>A0ABR5J6K4</accession>